<keyword evidence="3" id="KW-1185">Reference proteome</keyword>
<sequence>MENYNQRGFFFPFRRPANYGRFSHGTHGEGWGKNRFGEIQHHHPDDNVPDDHRPDDHGNSANVSQNRINFEINTSQDQKSSSENRLDQVTDSRNRQDSDNDNSQQAEFIQDIHTNAQSQVSHSGNSDVDVNLNVQVDTTAIAYALLCSMLATKQMTEKEFDIAVKKLEGLTDGKKDKKKRADGEKKKTEGEKKNTKERKKSSRNRVIPSSVKMYDPNKRG</sequence>
<dbReference type="OrthoDB" id="2881225at2"/>
<name>A0A2N5MAR9_9BACI</name>
<evidence type="ECO:0000313" key="3">
    <source>
        <dbReference type="Proteomes" id="UP000234748"/>
    </source>
</evidence>
<dbReference type="Proteomes" id="UP000234748">
    <property type="component" value="Unassembled WGS sequence"/>
</dbReference>
<accession>A0A2N5MAR9</accession>
<feature type="compositionally biased region" description="Basic and acidic residues" evidence="1">
    <location>
        <begin position="80"/>
        <end position="98"/>
    </location>
</feature>
<feature type="compositionally biased region" description="Polar residues" evidence="1">
    <location>
        <begin position="59"/>
        <end position="79"/>
    </location>
</feature>
<evidence type="ECO:0000256" key="1">
    <source>
        <dbReference type="SAM" id="MobiDB-lite"/>
    </source>
</evidence>
<dbReference type="AlphaFoldDB" id="A0A2N5MAR9"/>
<feature type="region of interest" description="Disordered" evidence="1">
    <location>
        <begin position="31"/>
        <end position="104"/>
    </location>
</feature>
<protein>
    <submittedName>
        <fullName evidence="2">Uncharacterized protein</fullName>
    </submittedName>
</protein>
<comment type="caution">
    <text evidence="2">The sequence shown here is derived from an EMBL/GenBank/DDBJ whole genome shotgun (WGS) entry which is preliminary data.</text>
</comment>
<dbReference type="RefSeq" id="WP_101640146.1">
    <property type="nucleotide sequence ID" value="NZ_PGUY01000008.1"/>
</dbReference>
<reference evidence="2 3" key="1">
    <citation type="submission" date="2017-11" db="EMBL/GenBank/DDBJ databases">
        <title>Comparitive Functional Genomics of Dry Heat Resistant strains isolated from the Viking Spacecraft.</title>
        <authorList>
            <person name="Seuylemezian A."/>
            <person name="Cooper K."/>
            <person name="Vaishampayan P."/>
        </authorList>
    </citation>
    <scope>NUCLEOTIDE SEQUENCE [LARGE SCALE GENOMIC DNA]</scope>
    <source>
        <strain evidence="2 3">V1-29</strain>
    </source>
</reference>
<feature type="compositionally biased region" description="Basic and acidic residues" evidence="1">
    <location>
        <begin position="166"/>
        <end position="194"/>
    </location>
</feature>
<evidence type="ECO:0000313" key="2">
    <source>
        <dbReference type="EMBL" id="PLT31395.1"/>
    </source>
</evidence>
<feature type="compositionally biased region" description="Basic and acidic residues" evidence="1">
    <location>
        <begin position="31"/>
        <end position="58"/>
    </location>
</feature>
<organism evidence="2 3">
    <name type="scientific">Peribacillus deserti</name>
    <dbReference type="NCBI Taxonomy" id="673318"/>
    <lineage>
        <taxon>Bacteria</taxon>
        <taxon>Bacillati</taxon>
        <taxon>Bacillota</taxon>
        <taxon>Bacilli</taxon>
        <taxon>Bacillales</taxon>
        <taxon>Bacillaceae</taxon>
        <taxon>Peribacillus</taxon>
    </lineage>
</organism>
<dbReference type="EMBL" id="PGUY01000008">
    <property type="protein sequence ID" value="PLT31395.1"/>
    <property type="molecule type" value="Genomic_DNA"/>
</dbReference>
<gene>
    <name evidence="2" type="ORF">CUU66_02710</name>
</gene>
<feature type="region of interest" description="Disordered" evidence="1">
    <location>
        <begin position="166"/>
        <end position="220"/>
    </location>
</feature>
<proteinExistence type="predicted"/>